<comment type="similarity">
    <text evidence="2">Belongs to the ABC transporter superfamily. ABCA family. CPR flippase (TC 3.A.1.211) subfamily.</text>
</comment>
<keyword evidence="5" id="KW-0547">Nucleotide-binding</keyword>
<evidence type="ECO:0000259" key="13">
    <source>
        <dbReference type="PROSITE" id="PS50893"/>
    </source>
</evidence>
<evidence type="ECO:0008006" key="16">
    <source>
        <dbReference type="Google" id="ProtNLM"/>
    </source>
</evidence>
<dbReference type="SUPFAM" id="SSF52540">
    <property type="entry name" value="P-loop containing nucleoside triphosphate hydrolases"/>
    <property type="match status" value="1"/>
</dbReference>
<evidence type="ECO:0000256" key="7">
    <source>
        <dbReference type="ARBA" id="ARBA00022989"/>
    </source>
</evidence>
<dbReference type="InterPro" id="IPR003439">
    <property type="entry name" value="ABC_transporter-like_ATP-bd"/>
</dbReference>
<evidence type="ECO:0000256" key="5">
    <source>
        <dbReference type="ARBA" id="ARBA00022741"/>
    </source>
</evidence>
<feature type="transmembrane region" description="Helical" evidence="11">
    <location>
        <begin position="573"/>
        <end position="593"/>
    </location>
</feature>
<dbReference type="GO" id="GO:0005319">
    <property type="term" value="F:lipid transporter activity"/>
    <property type="evidence" value="ECO:0007669"/>
    <property type="project" value="TreeGrafter"/>
</dbReference>
<evidence type="ECO:0000256" key="9">
    <source>
        <dbReference type="PROSITE-ProRule" id="PRU00176"/>
    </source>
</evidence>
<keyword evidence="6" id="KW-0067">ATP-binding</keyword>
<feature type="transmembrane region" description="Helical" evidence="11">
    <location>
        <begin position="461"/>
        <end position="483"/>
    </location>
</feature>
<evidence type="ECO:0000256" key="8">
    <source>
        <dbReference type="ARBA" id="ARBA00023136"/>
    </source>
</evidence>
<dbReference type="Gene3D" id="3.40.50.300">
    <property type="entry name" value="P-loop containing nucleotide triphosphate hydrolases"/>
    <property type="match status" value="1"/>
</dbReference>
<dbReference type="InterPro" id="IPR027417">
    <property type="entry name" value="P-loop_NTPase"/>
</dbReference>
<feature type="transmembrane region" description="Helical" evidence="11">
    <location>
        <begin position="542"/>
        <end position="567"/>
    </location>
</feature>
<dbReference type="Gene3D" id="3.30.70.330">
    <property type="match status" value="1"/>
</dbReference>
<evidence type="ECO:0000313" key="15">
    <source>
        <dbReference type="Proteomes" id="UP000279271"/>
    </source>
</evidence>
<evidence type="ECO:0000256" key="4">
    <source>
        <dbReference type="ARBA" id="ARBA00022692"/>
    </source>
</evidence>
<evidence type="ECO:0000256" key="10">
    <source>
        <dbReference type="SAM" id="MobiDB-lite"/>
    </source>
</evidence>
<dbReference type="Proteomes" id="UP000279271">
    <property type="component" value="Unassembled WGS sequence"/>
</dbReference>
<evidence type="ECO:0000256" key="1">
    <source>
        <dbReference type="ARBA" id="ARBA00004141"/>
    </source>
</evidence>
<evidence type="ECO:0000256" key="11">
    <source>
        <dbReference type="SAM" id="Phobius"/>
    </source>
</evidence>
<keyword evidence="9" id="KW-0694">RNA-binding</keyword>
<comment type="caution">
    <text evidence="14">The sequence shown here is derived from an EMBL/GenBank/DDBJ whole genome shotgun (WGS) entry which is preliminary data.</text>
</comment>
<dbReference type="GO" id="GO:0016887">
    <property type="term" value="F:ATP hydrolysis activity"/>
    <property type="evidence" value="ECO:0007669"/>
    <property type="project" value="InterPro"/>
</dbReference>
<sequence>NLPEGIPERDVEDEFSRFGVLRKVWVARRPSGFAFVEFEDARDADDAIRKLDGFQGWRKRRWGTNLLLVAAPFFICALLWILQNVINRQLDSRSFKCGCRCLSCCDWLPTPANYSADLPPYTYQCYEAGPALPCSPYADCSAYDDNDCGYLSSTADQVGYCAVPQPPLWPALLSVPAPPAAGAAASGNVVQPLLFTGKDQELATQLMASMWSRPDTISAAVAAAALSSSAGGGASLPSSAPTTEAQFVEATAALASGLHQFGLVLGTQAGTSISLLMEPAFVAQGSEDDAPVKPSLYFSMGNCSSLSAADQAALAGIGESITNMTGFPVACASLPGTWQDTPADMISAVYCGWAAADCVVVDGVRRSADPGRTSKREFASGLYDWRDTSRSAMRVAVWVNNSDVASRAGGPPDVQRWNQPLNLASSAFLRAARGPGASASLTGVKDMPRGSSRLSLDFSSLLGPLFMMWFMQMLLPVNVYSLVHEKEENLRMMMKMQASRSRGGLACWGGGAGGWEPRGSWRRPPVQNLCGLRDGVYFAVQYIWMVLLYCIFMGVFVLVGGGIGLKIFTMNSYSVQAVFYLIWGNLLASWSLYFSSLSRNARSAVLTSTVMIIVTGFVANLVLVQYVEHGPAVVARILQLLPSFALFRGLYELAQYAFLADRNGGPGMTWASLRDPDNGMLTVWIILLVEWAVLPWVALYIEAVRGTGTGVRKHPFFFLGLKYRTEAGPRGAAGGGGTEANKSPRKVWAWGGRTASPHLPGKGPAFRPGAAEAGADLGRAPSPPPAAAGEAPAILLHHLSKVYPGAHGCDPKTAVDNLSLAIYRRECFGLLGPNGAGKTTTIRMMEGFLEPSDGEVIVGGHSIRNEMDTVYGLTGACPQHDLLWSGLTAREHLMFYGRLKNLGGKALTSAVAEGLASVNLTAVADDLAGSYSGGMKRRLSVAIALMGDPLVVYLDEPSTGLDPASRRLLWNVIKKARRDKAVVLTTHSMEEAEALCDRLGIFVGGRLSCLGDPKDLTARFGGYLSFTITTPPHQEAAAAAVVRSISPSARPVYALGGTQKFELQLQETSVDAVFATMEEIKLKGVLDVIDWGVSNATLEEVFIKLCSSSGIKLSAFT</sequence>
<evidence type="ECO:0000256" key="3">
    <source>
        <dbReference type="ARBA" id="ARBA00022448"/>
    </source>
</evidence>
<dbReference type="AlphaFoldDB" id="A0A3M7KZ39"/>
<dbReference type="CDD" id="cd03263">
    <property type="entry name" value="ABC_subfamily_A"/>
    <property type="match status" value="1"/>
</dbReference>
<keyword evidence="4 11" id="KW-0812">Transmembrane</keyword>
<dbReference type="PROSITE" id="PS50102">
    <property type="entry name" value="RRM"/>
    <property type="match status" value="1"/>
</dbReference>
<evidence type="ECO:0000259" key="12">
    <source>
        <dbReference type="PROSITE" id="PS50102"/>
    </source>
</evidence>
<dbReference type="InterPro" id="IPR017871">
    <property type="entry name" value="ABC_transporter-like_CS"/>
</dbReference>
<dbReference type="GO" id="GO:0140359">
    <property type="term" value="F:ABC-type transporter activity"/>
    <property type="evidence" value="ECO:0007669"/>
    <property type="project" value="InterPro"/>
</dbReference>
<dbReference type="Pfam" id="PF00005">
    <property type="entry name" value="ABC_tran"/>
    <property type="match status" value="1"/>
</dbReference>
<name>A0A3M7KZ39_AUXPR</name>
<dbReference type="GO" id="GO:0005524">
    <property type="term" value="F:ATP binding"/>
    <property type="evidence" value="ECO:0007669"/>
    <property type="project" value="UniProtKB-KW"/>
</dbReference>
<feature type="transmembrane region" description="Helical" evidence="11">
    <location>
        <begin position="680"/>
        <end position="701"/>
    </location>
</feature>
<gene>
    <name evidence="14" type="ORF">APUTEX25_005706</name>
</gene>
<organism evidence="14 15">
    <name type="scientific">Auxenochlorella protothecoides</name>
    <name type="common">Green microalga</name>
    <name type="synonym">Chlorella protothecoides</name>
    <dbReference type="NCBI Taxonomy" id="3075"/>
    <lineage>
        <taxon>Eukaryota</taxon>
        <taxon>Viridiplantae</taxon>
        <taxon>Chlorophyta</taxon>
        <taxon>core chlorophytes</taxon>
        <taxon>Trebouxiophyceae</taxon>
        <taxon>Chlorellales</taxon>
        <taxon>Chlorellaceae</taxon>
        <taxon>Auxenochlorella</taxon>
    </lineage>
</organism>
<keyword evidence="3" id="KW-0813">Transport</keyword>
<dbReference type="FunFam" id="3.40.50.300:FF:000665">
    <property type="entry name" value="ABC transporter A family member 2"/>
    <property type="match status" value="1"/>
</dbReference>
<dbReference type="GO" id="GO:0003723">
    <property type="term" value="F:RNA binding"/>
    <property type="evidence" value="ECO:0007669"/>
    <property type="project" value="UniProtKB-UniRule"/>
</dbReference>
<reference evidence="15" key="1">
    <citation type="journal article" date="2018" name="Algal Res.">
        <title>Characterization of plant carbon substrate utilization by Auxenochlorella protothecoides.</title>
        <authorList>
            <person name="Vogler B.W."/>
            <person name="Starkenburg S.R."/>
            <person name="Sudasinghe N."/>
            <person name="Schambach J.Y."/>
            <person name="Rollin J.A."/>
            <person name="Pattathil S."/>
            <person name="Barry A.N."/>
        </authorList>
    </citation>
    <scope>NUCLEOTIDE SEQUENCE [LARGE SCALE GENOMIC DNA]</scope>
    <source>
        <strain evidence="15">UTEX 25</strain>
    </source>
</reference>
<dbReference type="InterPro" id="IPR003593">
    <property type="entry name" value="AAA+_ATPase"/>
</dbReference>
<feature type="domain" description="RRM" evidence="12">
    <location>
        <begin position="1"/>
        <end position="53"/>
    </location>
</feature>
<evidence type="ECO:0000313" key="14">
    <source>
        <dbReference type="EMBL" id="RMZ55080.1"/>
    </source>
</evidence>
<dbReference type="Pfam" id="PF00076">
    <property type="entry name" value="RRM_1"/>
    <property type="match status" value="1"/>
</dbReference>
<feature type="region of interest" description="Disordered" evidence="10">
    <location>
        <begin position="758"/>
        <end position="787"/>
    </location>
</feature>
<dbReference type="InterPro" id="IPR035979">
    <property type="entry name" value="RBD_domain_sf"/>
</dbReference>
<protein>
    <recommendedName>
        <fullName evidence="16">ABC transporter domain-containing protein</fullName>
    </recommendedName>
</protein>
<dbReference type="InterPro" id="IPR012677">
    <property type="entry name" value="Nucleotide-bd_a/b_plait_sf"/>
</dbReference>
<dbReference type="PANTHER" id="PTHR19229">
    <property type="entry name" value="ATP-BINDING CASSETTE TRANSPORTER SUBFAMILY A ABCA"/>
    <property type="match status" value="1"/>
</dbReference>
<feature type="non-terminal residue" evidence="14">
    <location>
        <position position="1"/>
    </location>
</feature>
<keyword evidence="8 11" id="KW-0472">Membrane</keyword>
<comment type="subcellular location">
    <subcellularLocation>
        <location evidence="1">Membrane</location>
        <topology evidence="1">Multi-pass membrane protein</topology>
    </subcellularLocation>
</comment>
<dbReference type="InterPro" id="IPR026082">
    <property type="entry name" value="ABCA"/>
</dbReference>
<dbReference type="SMART" id="SM00360">
    <property type="entry name" value="RRM"/>
    <property type="match status" value="1"/>
</dbReference>
<dbReference type="SMART" id="SM00382">
    <property type="entry name" value="AAA"/>
    <property type="match status" value="1"/>
</dbReference>
<evidence type="ECO:0000256" key="2">
    <source>
        <dbReference type="ARBA" id="ARBA00008526"/>
    </source>
</evidence>
<dbReference type="Pfam" id="PF12698">
    <property type="entry name" value="ABC2_membrane_3"/>
    <property type="match status" value="1"/>
</dbReference>
<dbReference type="GO" id="GO:0016020">
    <property type="term" value="C:membrane"/>
    <property type="evidence" value="ECO:0007669"/>
    <property type="project" value="UniProtKB-SubCell"/>
</dbReference>
<dbReference type="PROSITE" id="PS00211">
    <property type="entry name" value="ABC_TRANSPORTER_1"/>
    <property type="match status" value="1"/>
</dbReference>
<dbReference type="InterPro" id="IPR013525">
    <property type="entry name" value="ABC2_TM"/>
</dbReference>
<feature type="transmembrane region" description="Helical" evidence="11">
    <location>
        <begin position="66"/>
        <end position="86"/>
    </location>
</feature>
<dbReference type="PROSITE" id="PS50893">
    <property type="entry name" value="ABC_TRANSPORTER_2"/>
    <property type="match status" value="1"/>
</dbReference>
<proteinExistence type="inferred from homology"/>
<accession>A0A3M7KZ39</accession>
<dbReference type="PANTHER" id="PTHR19229:SF154">
    <property type="entry name" value="ABC TRANSPORTER A FAMILY MEMBER 3-RELATED"/>
    <property type="match status" value="1"/>
</dbReference>
<dbReference type="EMBL" id="QOKY01000171">
    <property type="protein sequence ID" value="RMZ55080.1"/>
    <property type="molecule type" value="Genomic_DNA"/>
</dbReference>
<evidence type="ECO:0000256" key="6">
    <source>
        <dbReference type="ARBA" id="ARBA00022840"/>
    </source>
</evidence>
<feature type="transmembrane region" description="Helical" evidence="11">
    <location>
        <begin position="605"/>
        <end position="627"/>
    </location>
</feature>
<dbReference type="InterPro" id="IPR000504">
    <property type="entry name" value="RRM_dom"/>
</dbReference>
<dbReference type="SUPFAM" id="SSF54928">
    <property type="entry name" value="RNA-binding domain, RBD"/>
    <property type="match status" value="1"/>
</dbReference>
<feature type="domain" description="ABC transporter" evidence="13">
    <location>
        <begin position="794"/>
        <end position="1029"/>
    </location>
</feature>
<dbReference type="Pfam" id="PF24526">
    <property type="entry name" value="ABCA12_C"/>
    <property type="match status" value="1"/>
</dbReference>
<keyword evidence="7 11" id="KW-1133">Transmembrane helix</keyword>